<reference evidence="1" key="2">
    <citation type="submission" date="2022-06" db="UniProtKB">
        <authorList>
            <consortium name="EnsemblMetazoa"/>
        </authorList>
    </citation>
    <scope>IDENTIFICATION</scope>
    <source>
        <strain evidence="1">PS312</strain>
    </source>
</reference>
<evidence type="ECO:0000313" key="1">
    <source>
        <dbReference type="EnsemblMetazoa" id="PPA40288.1"/>
    </source>
</evidence>
<dbReference type="EnsemblMetazoa" id="PPA40288.1">
    <property type="protein sequence ID" value="PPA40288.1"/>
    <property type="gene ID" value="WBGene00278657"/>
</dbReference>
<sequence>MAVKAAKAREKLKLRDPAIVVNRIDNVSKIAFPSLYIIFNVLYWWAFLYWIPDEINDILKFDNRTSPYP</sequence>
<accession>A0A2A6CCY4</accession>
<evidence type="ECO:0000313" key="2">
    <source>
        <dbReference type="Proteomes" id="UP000005239"/>
    </source>
</evidence>
<dbReference type="GO" id="GO:0016020">
    <property type="term" value="C:membrane"/>
    <property type="evidence" value="ECO:0007669"/>
    <property type="project" value="InterPro"/>
</dbReference>
<keyword evidence="2" id="KW-1185">Reference proteome</keyword>
<accession>A0A8R1UW37</accession>
<reference evidence="2" key="1">
    <citation type="journal article" date="2008" name="Nat. Genet.">
        <title>The Pristionchus pacificus genome provides a unique perspective on nematode lifestyle and parasitism.</title>
        <authorList>
            <person name="Dieterich C."/>
            <person name="Clifton S.W."/>
            <person name="Schuster L.N."/>
            <person name="Chinwalla A."/>
            <person name="Delehaunty K."/>
            <person name="Dinkelacker I."/>
            <person name="Fulton L."/>
            <person name="Fulton R."/>
            <person name="Godfrey J."/>
            <person name="Minx P."/>
            <person name="Mitreva M."/>
            <person name="Roeseler W."/>
            <person name="Tian H."/>
            <person name="Witte H."/>
            <person name="Yang S.P."/>
            <person name="Wilson R.K."/>
            <person name="Sommer R.J."/>
        </authorList>
    </citation>
    <scope>NUCLEOTIDE SEQUENCE [LARGE SCALE GENOMIC DNA]</scope>
    <source>
        <strain evidence="2">PS312</strain>
    </source>
</reference>
<protein>
    <submittedName>
        <fullName evidence="1">Uncharacterized protein</fullName>
    </submittedName>
</protein>
<dbReference type="InterPro" id="IPR038050">
    <property type="entry name" value="Neuro_actylchol_rec"/>
</dbReference>
<dbReference type="AlphaFoldDB" id="A0A2A6CCY4"/>
<dbReference type="Proteomes" id="UP000005239">
    <property type="component" value="Unassembled WGS sequence"/>
</dbReference>
<dbReference type="GO" id="GO:0006811">
    <property type="term" value="P:monoatomic ion transport"/>
    <property type="evidence" value="ECO:0007669"/>
    <property type="project" value="InterPro"/>
</dbReference>
<dbReference type="InterPro" id="IPR036719">
    <property type="entry name" value="Neuro-gated_channel_TM_sf"/>
</dbReference>
<proteinExistence type="predicted"/>
<name>A0A2A6CCY4_PRIPA</name>
<dbReference type="SUPFAM" id="SSF90112">
    <property type="entry name" value="Neurotransmitter-gated ion-channel transmembrane pore"/>
    <property type="match status" value="1"/>
</dbReference>
<organism evidence="1 2">
    <name type="scientific">Pristionchus pacificus</name>
    <name type="common">Parasitic nematode worm</name>
    <dbReference type="NCBI Taxonomy" id="54126"/>
    <lineage>
        <taxon>Eukaryota</taxon>
        <taxon>Metazoa</taxon>
        <taxon>Ecdysozoa</taxon>
        <taxon>Nematoda</taxon>
        <taxon>Chromadorea</taxon>
        <taxon>Rhabditida</taxon>
        <taxon>Rhabditina</taxon>
        <taxon>Diplogasteromorpha</taxon>
        <taxon>Diplogasteroidea</taxon>
        <taxon>Neodiplogasteridae</taxon>
        <taxon>Pristionchus</taxon>
    </lineage>
</organism>
<dbReference type="Gene3D" id="1.20.58.390">
    <property type="entry name" value="Neurotransmitter-gated ion-channel transmembrane domain"/>
    <property type="match status" value="1"/>
</dbReference>
<gene>
    <name evidence="1" type="primary">WBGene00278657</name>
</gene>